<dbReference type="AlphaFoldDB" id="A0A8S9VBR1"/>
<feature type="region of interest" description="Disordered" evidence="1">
    <location>
        <begin position="1"/>
        <end position="21"/>
    </location>
</feature>
<reference evidence="2" key="1">
    <citation type="submission" date="2020-03" db="EMBL/GenBank/DDBJ databases">
        <title>Hybrid Assembly of Korean Phytophthora infestans isolates.</title>
        <authorList>
            <person name="Prokchorchik M."/>
            <person name="Lee Y."/>
            <person name="Seo J."/>
            <person name="Cho J.-H."/>
            <person name="Park Y.-E."/>
            <person name="Jang D.-C."/>
            <person name="Im J.-S."/>
            <person name="Choi J.-G."/>
            <person name="Park H.-J."/>
            <person name="Lee G.-B."/>
            <person name="Lee Y.-G."/>
            <person name="Hong S.-Y."/>
            <person name="Cho K."/>
            <person name="Sohn K.H."/>
        </authorList>
    </citation>
    <scope>NUCLEOTIDE SEQUENCE</scope>
    <source>
        <strain evidence="2">KR_2_A2</strain>
    </source>
</reference>
<dbReference type="Proteomes" id="UP000704712">
    <property type="component" value="Unassembled WGS sequence"/>
</dbReference>
<feature type="compositionally biased region" description="Basic and acidic residues" evidence="1">
    <location>
        <begin position="1"/>
        <end position="17"/>
    </location>
</feature>
<dbReference type="EMBL" id="JAACNO010000214">
    <property type="protein sequence ID" value="KAF4148844.1"/>
    <property type="molecule type" value="Genomic_DNA"/>
</dbReference>
<evidence type="ECO:0000313" key="2">
    <source>
        <dbReference type="EMBL" id="KAF4148844.1"/>
    </source>
</evidence>
<name>A0A8S9VBR1_PHYIN</name>
<accession>A0A8S9VBR1</accession>
<evidence type="ECO:0000256" key="1">
    <source>
        <dbReference type="SAM" id="MobiDB-lite"/>
    </source>
</evidence>
<proteinExistence type="predicted"/>
<evidence type="ECO:0000313" key="3">
    <source>
        <dbReference type="Proteomes" id="UP000704712"/>
    </source>
</evidence>
<protein>
    <submittedName>
        <fullName evidence="2">Uncharacterized protein</fullName>
    </submittedName>
</protein>
<organism evidence="2 3">
    <name type="scientific">Phytophthora infestans</name>
    <name type="common">Potato late blight agent</name>
    <name type="synonym">Botrytis infestans</name>
    <dbReference type="NCBI Taxonomy" id="4787"/>
    <lineage>
        <taxon>Eukaryota</taxon>
        <taxon>Sar</taxon>
        <taxon>Stramenopiles</taxon>
        <taxon>Oomycota</taxon>
        <taxon>Peronosporomycetes</taxon>
        <taxon>Peronosporales</taxon>
        <taxon>Peronosporaceae</taxon>
        <taxon>Phytophthora</taxon>
    </lineage>
</organism>
<sequence>MLTRSTREFDSRGDHTPRQAPVQVFLQGHTGTMFTTDTKTESGLDTSLCMGRHPSWDVHDV</sequence>
<gene>
    <name evidence="2" type="ORF">GN958_ATG01972</name>
</gene>
<comment type="caution">
    <text evidence="2">The sequence shown here is derived from an EMBL/GenBank/DDBJ whole genome shotgun (WGS) entry which is preliminary data.</text>
</comment>